<evidence type="ECO:0000313" key="11">
    <source>
        <dbReference type="Proteomes" id="UP000195781"/>
    </source>
</evidence>
<dbReference type="Gene3D" id="3.10.170.10">
    <property type="match status" value="1"/>
</dbReference>
<keyword evidence="6" id="KW-0482">Metalloprotease</keyword>
<feature type="transmembrane region" description="Helical" evidence="8">
    <location>
        <begin position="34"/>
        <end position="54"/>
    </location>
</feature>
<evidence type="ECO:0000256" key="7">
    <source>
        <dbReference type="SAM" id="MobiDB-lite"/>
    </source>
</evidence>
<dbReference type="Pfam" id="PF01447">
    <property type="entry name" value="Peptidase_M4"/>
    <property type="match status" value="1"/>
</dbReference>
<evidence type="ECO:0000313" key="10">
    <source>
        <dbReference type="EMBL" id="OUN88567.1"/>
    </source>
</evidence>
<dbReference type="PANTHER" id="PTHR33794">
    <property type="entry name" value="BACILLOLYSIN"/>
    <property type="match status" value="1"/>
</dbReference>
<organism evidence="10 11">
    <name type="scientific">[Collinsella] massiliensis</name>
    <dbReference type="NCBI Taxonomy" id="1232426"/>
    <lineage>
        <taxon>Bacteria</taxon>
        <taxon>Bacillati</taxon>
        <taxon>Actinomycetota</taxon>
        <taxon>Coriobacteriia</taxon>
        <taxon>Coriobacteriales</taxon>
        <taxon>Coriobacteriaceae</taxon>
        <taxon>Enorma</taxon>
    </lineage>
</organism>
<keyword evidence="8" id="KW-0812">Transmembrane</keyword>
<dbReference type="GO" id="GO:0046872">
    <property type="term" value="F:metal ion binding"/>
    <property type="evidence" value="ECO:0007669"/>
    <property type="project" value="UniProtKB-KW"/>
</dbReference>
<dbReference type="AlphaFoldDB" id="A0A1Y3XZA2"/>
<dbReference type="GO" id="GO:0006508">
    <property type="term" value="P:proteolysis"/>
    <property type="evidence" value="ECO:0007669"/>
    <property type="project" value="UniProtKB-KW"/>
</dbReference>
<sequence>MKRCRNCKAKLDRHARVCPQCGTPVRRMRLRHKLLIALAAFVLVVGGAVGALFATGHGDLIAGLPARLGLVPGSTQEGASGPGGAPSGGDGSGQDADFLLLGSAFTDRTIVGEDDARAAVADAAPALGMDDPASELGECAANEVLGNSYYRFAQQHDGIPVYGRSVVVSADGAGAPLSLTSNYAAVGDIETEPAIDAASAEDAAMAEVDGALWTLPEGLTIYSLYDTDPTTAWQVLVVTDDGAHRCFVASDTGKVVATETALNTASGKGLDGKTYTFETTPNVGGGYAMVDEGRSITVFDAEGDDRAEIISHIELMGERGTTLRFIPNPDKDEGGYVWSADGSTRADVTNEGAVSSWYITHDDGSTERILGSNYGYFDHLVTSDDNETWDNRAAVSAMDSVVNVYDYYNEVLGWKSYDGAGGPVYVVADLPENNAFAWAPTGEFAHVAAGGSEYFSSRVVVGHEYTHAVVRATCNLSGDKTEDADALNEAVSDLMGIAATDMGDDGLANNSATWNLDEISRNLEDPVKSKSPNRVDGTYWWDENRSPEKDSEGNDQYDEHHNATVIGHAGYLMCAEGSEAATVDGDALSTEELAKLVFVSFFTMPSDCTFNEFATIMQNVAETFASQGTLTEAQVERVESAFIGVGLYGYDRGIDLTRDATLTVLDVNGEPYDNFTVTLEAVVMRTPGDPVAFNESGDTMRTATSTEPLALAFPTDGVYRMTVTDTANPSRSEEFSVGVSPAGDDTCEIQTNFGGVDQGSEQAEHTRVVTGEQDISLVLDVSSSMSGSRIEQLRSAAQGFVDTAFEDATSQVRVGMVAYNHEVSVRVPLAVEPGSLESEIASLGASGSTNIELALQTARSQLETGTADRKIIVLMSDGEPTDGAQGDDLIAIADELKDSGFKIYTVGVEQGASGEALLRAMASEGCYYSVDADSLNAFFAQIATEISGVPYMYVRVECPVEVTVSYNGETLSSAGEDPSTLASFGSLAFEEVEGADDASAASAEGADTIKILRLREGVPYTVEIEGTGTGTMDYTIAFVDEHGDYADFRTFGGIDVAEGTKVETVAEYAPETLLEVDEDGDGVVDAAYRAGVNEEAKPVDNGWAPLAVFGACLVAFAAVVVLRARSLVRVAARRR</sequence>
<dbReference type="InterPro" id="IPR011096">
    <property type="entry name" value="FTP_domain"/>
</dbReference>
<dbReference type="InterPro" id="IPR001570">
    <property type="entry name" value="Peptidase_M4_C_domain"/>
</dbReference>
<dbReference type="InterPro" id="IPR050728">
    <property type="entry name" value="Zinc_Metalloprotease_M4"/>
</dbReference>
<keyword evidence="2" id="KW-0479">Metal-binding</keyword>
<evidence type="ECO:0000256" key="1">
    <source>
        <dbReference type="ARBA" id="ARBA00022670"/>
    </source>
</evidence>
<dbReference type="SUPFAM" id="SSF55486">
    <property type="entry name" value="Metalloproteases ('zincins'), catalytic domain"/>
    <property type="match status" value="1"/>
</dbReference>
<dbReference type="RefSeq" id="WP_094335537.1">
    <property type="nucleotide sequence ID" value="NZ_NFIE01000011.1"/>
</dbReference>
<keyword evidence="4" id="KW-0378">Hydrolase</keyword>
<feature type="transmembrane region" description="Helical" evidence="8">
    <location>
        <begin position="1103"/>
        <end position="1124"/>
    </location>
</feature>
<dbReference type="InterPro" id="IPR002035">
    <property type="entry name" value="VWF_A"/>
</dbReference>
<name>A0A1Y3XZA2_9ACTN</name>
<dbReference type="Gene3D" id="1.10.390.10">
    <property type="entry name" value="Neutral Protease Domain 2"/>
    <property type="match status" value="1"/>
</dbReference>
<evidence type="ECO:0000256" key="6">
    <source>
        <dbReference type="ARBA" id="ARBA00023049"/>
    </source>
</evidence>
<feature type="compositionally biased region" description="Basic and acidic residues" evidence="7">
    <location>
        <begin position="542"/>
        <end position="558"/>
    </location>
</feature>
<evidence type="ECO:0000259" key="9">
    <source>
        <dbReference type="PROSITE" id="PS50234"/>
    </source>
</evidence>
<evidence type="ECO:0000256" key="5">
    <source>
        <dbReference type="ARBA" id="ARBA00022833"/>
    </source>
</evidence>
<dbReference type="OrthoDB" id="291295at2"/>
<keyword evidence="1" id="KW-0645">Protease</keyword>
<gene>
    <name evidence="10" type="ORF">B5G02_05790</name>
</gene>
<dbReference type="GO" id="GO:0004222">
    <property type="term" value="F:metalloendopeptidase activity"/>
    <property type="evidence" value="ECO:0007669"/>
    <property type="project" value="InterPro"/>
</dbReference>
<dbReference type="SUPFAM" id="SSF53300">
    <property type="entry name" value="vWA-like"/>
    <property type="match status" value="1"/>
</dbReference>
<dbReference type="Pfam" id="PF07504">
    <property type="entry name" value="FTP"/>
    <property type="match status" value="1"/>
</dbReference>
<dbReference type="SMART" id="SM00327">
    <property type="entry name" value="VWA"/>
    <property type="match status" value="1"/>
</dbReference>
<evidence type="ECO:0000256" key="4">
    <source>
        <dbReference type="ARBA" id="ARBA00022801"/>
    </source>
</evidence>
<keyword evidence="8" id="KW-0472">Membrane</keyword>
<evidence type="ECO:0000256" key="3">
    <source>
        <dbReference type="ARBA" id="ARBA00022729"/>
    </source>
</evidence>
<dbReference type="InterPro" id="IPR027268">
    <property type="entry name" value="Peptidase_M4/M1_CTD_sf"/>
</dbReference>
<comment type="caution">
    <text evidence="10">The sequence shown here is derived from an EMBL/GenBank/DDBJ whole genome shotgun (WGS) entry which is preliminary data.</text>
</comment>
<dbReference type="Pfam" id="PF00092">
    <property type="entry name" value="VWA"/>
    <property type="match status" value="1"/>
</dbReference>
<dbReference type="InterPro" id="IPR036465">
    <property type="entry name" value="vWFA_dom_sf"/>
</dbReference>
<dbReference type="EMBL" id="NFIE01000011">
    <property type="protein sequence ID" value="OUN88567.1"/>
    <property type="molecule type" value="Genomic_DNA"/>
</dbReference>
<keyword evidence="3" id="KW-0732">Signal</keyword>
<dbReference type="Gene3D" id="3.40.50.410">
    <property type="entry name" value="von Willebrand factor, type A domain"/>
    <property type="match status" value="1"/>
</dbReference>
<accession>A0A1Y3XZA2</accession>
<dbReference type="PROSITE" id="PS50234">
    <property type="entry name" value="VWFA"/>
    <property type="match status" value="1"/>
</dbReference>
<proteinExistence type="predicted"/>
<dbReference type="PANTHER" id="PTHR33794:SF1">
    <property type="entry name" value="BACILLOLYSIN"/>
    <property type="match status" value="1"/>
</dbReference>
<dbReference type="CDD" id="cd00198">
    <property type="entry name" value="vWFA"/>
    <property type="match status" value="1"/>
</dbReference>
<dbReference type="Proteomes" id="UP000195781">
    <property type="component" value="Unassembled WGS sequence"/>
</dbReference>
<feature type="domain" description="VWFA" evidence="9">
    <location>
        <begin position="774"/>
        <end position="946"/>
    </location>
</feature>
<keyword evidence="5" id="KW-0862">Zinc</keyword>
<keyword evidence="11" id="KW-1185">Reference proteome</keyword>
<feature type="region of interest" description="Disordered" evidence="7">
    <location>
        <begin position="524"/>
        <end position="558"/>
    </location>
</feature>
<evidence type="ECO:0000256" key="8">
    <source>
        <dbReference type="SAM" id="Phobius"/>
    </source>
</evidence>
<evidence type="ECO:0000256" key="2">
    <source>
        <dbReference type="ARBA" id="ARBA00022723"/>
    </source>
</evidence>
<dbReference type="Pfam" id="PF02868">
    <property type="entry name" value="Peptidase_M4_C"/>
    <property type="match status" value="1"/>
</dbReference>
<reference evidence="11" key="1">
    <citation type="submission" date="2017-04" db="EMBL/GenBank/DDBJ databases">
        <title>Function of individual gut microbiota members based on whole genome sequencing of pure cultures obtained from chicken caecum.</title>
        <authorList>
            <person name="Medvecky M."/>
            <person name="Cejkova D."/>
            <person name="Polansky O."/>
            <person name="Karasova D."/>
            <person name="Kubasova T."/>
            <person name="Cizek A."/>
            <person name="Rychlik I."/>
        </authorList>
    </citation>
    <scope>NUCLEOTIDE SEQUENCE [LARGE SCALE GENOMIC DNA]</scope>
    <source>
        <strain evidence="11">An5</strain>
    </source>
</reference>
<keyword evidence="8" id="KW-1133">Transmembrane helix</keyword>
<dbReference type="InterPro" id="IPR013856">
    <property type="entry name" value="Peptidase_M4_domain"/>
</dbReference>
<protein>
    <recommendedName>
        <fullName evidence="9">VWFA domain-containing protein</fullName>
    </recommendedName>
</protein>